<feature type="transmembrane region" description="Helical" evidence="1">
    <location>
        <begin position="97"/>
        <end position="113"/>
    </location>
</feature>
<dbReference type="OrthoDB" id="205546at2759"/>
<reference evidence="2 3" key="1">
    <citation type="journal article" date="2018" name="Plant J.">
        <title>Genome sequences of Chlorella sorokiniana UTEX 1602 and Micractinium conductrix SAG 241.80: implications to maltose excretion by a green alga.</title>
        <authorList>
            <person name="Arriola M.B."/>
            <person name="Velmurugan N."/>
            <person name="Zhang Y."/>
            <person name="Plunkett M.H."/>
            <person name="Hondzo H."/>
            <person name="Barney B.M."/>
        </authorList>
    </citation>
    <scope>NUCLEOTIDE SEQUENCE [LARGE SCALE GENOMIC DNA]</scope>
    <source>
        <strain evidence="2 3">SAG 241.80</strain>
    </source>
</reference>
<dbReference type="STRING" id="554055.A0A2P6V2P0"/>
<feature type="transmembrane region" description="Helical" evidence="1">
    <location>
        <begin position="161"/>
        <end position="182"/>
    </location>
</feature>
<organism evidence="2 3">
    <name type="scientific">Micractinium conductrix</name>
    <dbReference type="NCBI Taxonomy" id="554055"/>
    <lineage>
        <taxon>Eukaryota</taxon>
        <taxon>Viridiplantae</taxon>
        <taxon>Chlorophyta</taxon>
        <taxon>core chlorophytes</taxon>
        <taxon>Trebouxiophyceae</taxon>
        <taxon>Chlorellales</taxon>
        <taxon>Chlorellaceae</taxon>
        <taxon>Chlorella clade</taxon>
        <taxon>Micractinium</taxon>
    </lineage>
</organism>
<keyword evidence="3" id="KW-1185">Reference proteome</keyword>
<feature type="transmembrane region" description="Helical" evidence="1">
    <location>
        <begin position="120"/>
        <end position="141"/>
    </location>
</feature>
<keyword evidence="1" id="KW-1133">Transmembrane helix</keyword>
<accession>A0A2P6V2P0</accession>
<name>A0A2P6V2P0_9CHLO</name>
<proteinExistence type="predicted"/>
<sequence length="186" mass="19830">MDGIHSSVGVLVYDKLPLVHGGLHTSAFVPPLLAAFYLALGGLYLAADGWFLEGSDAATESAFRRCNLGTMCLSFGAVAATLALSSGLYAADVSPDQISLALMGCAALNYLVFDGTKQGLALGLLCALVCPASELMLMHILQLWHYPEATILTEIPHSGMLAWVPWCYFAYTPAVAQLSRYLRKTA</sequence>
<evidence type="ECO:0000256" key="1">
    <source>
        <dbReference type="SAM" id="Phobius"/>
    </source>
</evidence>
<dbReference type="EMBL" id="LHPF02000038">
    <property type="protein sequence ID" value="PSC68359.1"/>
    <property type="molecule type" value="Genomic_DNA"/>
</dbReference>
<feature type="transmembrane region" description="Helical" evidence="1">
    <location>
        <begin position="68"/>
        <end position="91"/>
    </location>
</feature>
<dbReference type="Proteomes" id="UP000239649">
    <property type="component" value="Unassembled WGS sequence"/>
</dbReference>
<protein>
    <submittedName>
        <fullName evidence="2">Luminal binding Bip2</fullName>
    </submittedName>
</protein>
<gene>
    <name evidence="2" type="ORF">C2E20_8046</name>
</gene>
<comment type="caution">
    <text evidence="2">The sequence shown here is derived from an EMBL/GenBank/DDBJ whole genome shotgun (WGS) entry which is preliminary data.</text>
</comment>
<evidence type="ECO:0000313" key="3">
    <source>
        <dbReference type="Proteomes" id="UP000239649"/>
    </source>
</evidence>
<keyword evidence="1" id="KW-0812">Transmembrane</keyword>
<dbReference type="AlphaFoldDB" id="A0A2P6V2P0"/>
<dbReference type="PANTHER" id="PTHR36774:SF1">
    <property type="entry name" value="INSULIN-INDUCED PROTEIN"/>
    <property type="match status" value="1"/>
</dbReference>
<keyword evidence="1" id="KW-0472">Membrane</keyword>
<dbReference type="PANTHER" id="PTHR36774">
    <property type="entry name" value="INSULIN-INDUCED PROTEIN"/>
    <property type="match status" value="1"/>
</dbReference>
<evidence type="ECO:0000313" key="2">
    <source>
        <dbReference type="EMBL" id="PSC68359.1"/>
    </source>
</evidence>
<feature type="transmembrane region" description="Helical" evidence="1">
    <location>
        <begin position="27"/>
        <end position="47"/>
    </location>
</feature>